<evidence type="ECO:0000256" key="1">
    <source>
        <dbReference type="SAM" id="MobiDB-lite"/>
    </source>
</evidence>
<feature type="region of interest" description="Disordered" evidence="1">
    <location>
        <begin position="52"/>
        <end position="94"/>
    </location>
</feature>
<dbReference type="Proteomes" id="UP000031890">
    <property type="component" value="Chromosome"/>
</dbReference>
<dbReference type="EMBL" id="CP010827">
    <property type="protein sequence ID" value="AJI79499.1"/>
    <property type="molecule type" value="Genomic_DNA"/>
</dbReference>
<feature type="compositionally biased region" description="Basic and acidic residues" evidence="1">
    <location>
        <begin position="83"/>
        <end position="94"/>
    </location>
</feature>
<reference evidence="2 3" key="1">
    <citation type="journal article" date="2015" name="Genome Announc.">
        <title>Complete Genome Sequence and Annotation of Corynebacterium singulare DSM 44357, Isolated from a Human Semen Specimen.</title>
        <authorList>
            <person name="Merten M."/>
            <person name="Brinkrolf K."/>
            <person name="Albersmeier A."/>
            <person name="Kutter Y."/>
            <person name="Ruckert C."/>
            <person name="Tauch A."/>
        </authorList>
    </citation>
    <scope>NUCLEOTIDE SEQUENCE [LARGE SCALE GENOMIC DNA]</scope>
    <source>
        <strain evidence="2">IBS B52218</strain>
    </source>
</reference>
<dbReference type="OrthoDB" id="5125216at2"/>
<accession>A0A0B6F2T5</accession>
<protein>
    <submittedName>
        <fullName evidence="2">Uncharacterized protein</fullName>
    </submittedName>
</protein>
<evidence type="ECO:0000313" key="3">
    <source>
        <dbReference type="Proteomes" id="UP000031890"/>
    </source>
</evidence>
<dbReference type="HOGENOM" id="CLU_177604_0_1_11"/>
<proteinExistence type="predicted"/>
<dbReference type="AlphaFoldDB" id="A0A0B6F2T5"/>
<name>A0A0B6F2T5_9CORY</name>
<evidence type="ECO:0000313" key="2">
    <source>
        <dbReference type="EMBL" id="AJI79499.1"/>
    </source>
</evidence>
<feature type="compositionally biased region" description="Basic and acidic residues" evidence="1">
    <location>
        <begin position="54"/>
        <end position="68"/>
    </location>
</feature>
<sequence length="94" mass="10380">MIQFVVGAAAGYVFGTKAGRKRYHQIKGAYEKAMNSPVTKSAVNSARKAVANRLDPDPRMRELKDYNKGKRGKRGTTGATDGMKADRIYEPDED</sequence>
<dbReference type="STRING" id="161899.CSING_09935"/>
<gene>
    <name evidence="2" type="ORF">CSING_09935</name>
</gene>
<dbReference type="RefSeq" id="WP_042531825.1">
    <property type="nucleotide sequence ID" value="NZ_CP010827.1"/>
</dbReference>
<dbReference type="KEGG" id="csx:CSING_09935"/>
<organism evidence="2 3">
    <name type="scientific">Corynebacterium singulare</name>
    <dbReference type="NCBI Taxonomy" id="161899"/>
    <lineage>
        <taxon>Bacteria</taxon>
        <taxon>Bacillati</taxon>
        <taxon>Actinomycetota</taxon>
        <taxon>Actinomycetes</taxon>
        <taxon>Mycobacteriales</taxon>
        <taxon>Corynebacteriaceae</taxon>
        <taxon>Corynebacterium</taxon>
    </lineage>
</organism>